<dbReference type="AlphaFoldDB" id="A0A1G8YZR2"/>
<keyword evidence="1" id="KW-0472">Membrane</keyword>
<reference evidence="3" key="1">
    <citation type="submission" date="2016-10" db="EMBL/GenBank/DDBJ databases">
        <authorList>
            <person name="Varghese N."/>
            <person name="Submissions S."/>
        </authorList>
    </citation>
    <scope>NUCLEOTIDE SEQUENCE [LARGE SCALE GENOMIC DNA]</scope>
    <source>
        <strain evidence="3">DSM 45460</strain>
    </source>
</reference>
<keyword evidence="1" id="KW-1133">Transmembrane helix</keyword>
<evidence type="ECO:0000313" key="3">
    <source>
        <dbReference type="Proteomes" id="UP000199213"/>
    </source>
</evidence>
<feature type="transmembrane region" description="Helical" evidence="1">
    <location>
        <begin position="43"/>
        <end position="62"/>
    </location>
</feature>
<keyword evidence="1" id="KW-0812">Transmembrane</keyword>
<keyword evidence="3" id="KW-1185">Reference proteome</keyword>
<accession>A0A1G8YZR2</accession>
<dbReference type="Proteomes" id="UP000199213">
    <property type="component" value="Unassembled WGS sequence"/>
</dbReference>
<evidence type="ECO:0000256" key="1">
    <source>
        <dbReference type="SAM" id="Phobius"/>
    </source>
</evidence>
<protein>
    <submittedName>
        <fullName evidence="2">Uncharacterized protein</fullName>
    </submittedName>
</protein>
<organism evidence="2 3">
    <name type="scientific">Actinopolyspora mzabensis</name>
    <dbReference type="NCBI Taxonomy" id="995066"/>
    <lineage>
        <taxon>Bacteria</taxon>
        <taxon>Bacillati</taxon>
        <taxon>Actinomycetota</taxon>
        <taxon>Actinomycetes</taxon>
        <taxon>Actinopolysporales</taxon>
        <taxon>Actinopolysporaceae</taxon>
        <taxon>Actinopolyspora</taxon>
    </lineage>
</organism>
<evidence type="ECO:0000313" key="2">
    <source>
        <dbReference type="EMBL" id="SDK08263.1"/>
    </source>
</evidence>
<dbReference type="RefSeq" id="WP_245693993.1">
    <property type="nucleotide sequence ID" value="NZ_FNFM01000004.1"/>
</dbReference>
<name>A0A1G8YZR2_ACTMZ</name>
<gene>
    <name evidence="2" type="ORF">SAMN04487820_104151</name>
</gene>
<feature type="transmembrane region" description="Helical" evidence="1">
    <location>
        <begin position="12"/>
        <end position="37"/>
    </location>
</feature>
<dbReference type="EMBL" id="FNFM01000004">
    <property type="protein sequence ID" value="SDK08263.1"/>
    <property type="molecule type" value="Genomic_DNA"/>
</dbReference>
<sequence length="71" mass="7387">MSPRRYGLMRPGGAARVVAFVLCFGMVVGFSATYLLAAGVSGWLVISVALLVLAVPVGAALYSGSRSRGRR</sequence>
<proteinExistence type="predicted"/>